<feature type="compositionally biased region" description="Basic and acidic residues" evidence="1">
    <location>
        <begin position="41"/>
        <end position="52"/>
    </location>
</feature>
<evidence type="ECO:0000256" key="1">
    <source>
        <dbReference type="SAM" id="MobiDB-lite"/>
    </source>
</evidence>
<sequence length="149" mass="17266">MTRNWNIVRARLIDPFDPDNEEVDQQIEAMIAKQDAQGGHRYPEFHLPDSPRKSAKTPNDPDPRAYILDSALTASKRAAFRKRKEWARQRDTTASYTDTNVSKLDLPLRSSKRKADDAKHDEERGRQTKRRTVPDGRPTSPPMEDYLDY</sequence>
<gene>
    <name evidence="2" type="ORF">SLS63_012922</name>
</gene>
<feature type="region of interest" description="Disordered" evidence="1">
    <location>
        <begin position="78"/>
        <end position="149"/>
    </location>
</feature>
<evidence type="ECO:0000313" key="2">
    <source>
        <dbReference type="EMBL" id="KAK7710605.1"/>
    </source>
</evidence>
<organism evidence="2 3">
    <name type="scientific">Diaporthe eres</name>
    <name type="common">Phomopsis oblonga</name>
    <dbReference type="NCBI Taxonomy" id="83184"/>
    <lineage>
        <taxon>Eukaryota</taxon>
        <taxon>Fungi</taxon>
        <taxon>Dikarya</taxon>
        <taxon>Ascomycota</taxon>
        <taxon>Pezizomycotina</taxon>
        <taxon>Sordariomycetes</taxon>
        <taxon>Sordariomycetidae</taxon>
        <taxon>Diaporthales</taxon>
        <taxon>Diaporthaceae</taxon>
        <taxon>Diaporthe</taxon>
        <taxon>Diaporthe eres species complex</taxon>
    </lineage>
</organism>
<comment type="caution">
    <text evidence="2">The sequence shown here is derived from an EMBL/GenBank/DDBJ whole genome shotgun (WGS) entry which is preliminary data.</text>
</comment>
<dbReference type="Proteomes" id="UP001430848">
    <property type="component" value="Unassembled WGS sequence"/>
</dbReference>
<evidence type="ECO:0000313" key="3">
    <source>
        <dbReference type="Proteomes" id="UP001430848"/>
    </source>
</evidence>
<reference evidence="2 3" key="1">
    <citation type="submission" date="2024-02" db="EMBL/GenBank/DDBJ databases">
        <title>De novo assembly and annotation of 12 fungi associated with fruit tree decline syndrome in Ontario, Canada.</title>
        <authorList>
            <person name="Sulman M."/>
            <person name="Ellouze W."/>
            <person name="Ilyukhin E."/>
        </authorList>
    </citation>
    <scope>NUCLEOTIDE SEQUENCE [LARGE SCALE GENOMIC DNA]</scope>
    <source>
        <strain evidence="2 3">M169</strain>
    </source>
</reference>
<feature type="region of interest" description="Disordered" evidence="1">
    <location>
        <begin position="30"/>
        <end position="65"/>
    </location>
</feature>
<proteinExistence type="predicted"/>
<name>A0ABR1NPX1_DIAER</name>
<accession>A0ABR1NPX1</accession>
<protein>
    <submittedName>
        <fullName evidence="2">Uncharacterized protein</fullName>
    </submittedName>
</protein>
<feature type="compositionally biased region" description="Basic and acidic residues" evidence="1">
    <location>
        <begin position="113"/>
        <end position="126"/>
    </location>
</feature>
<keyword evidence="3" id="KW-1185">Reference proteome</keyword>
<dbReference type="EMBL" id="JAKNSF020000156">
    <property type="protein sequence ID" value="KAK7710605.1"/>
    <property type="molecule type" value="Genomic_DNA"/>
</dbReference>
<feature type="compositionally biased region" description="Polar residues" evidence="1">
    <location>
        <begin position="92"/>
        <end position="102"/>
    </location>
</feature>